<dbReference type="EMBL" id="QKSB01000006">
    <property type="protein sequence ID" value="PZE16729.1"/>
    <property type="molecule type" value="Genomic_DNA"/>
</dbReference>
<feature type="domain" description="VTC" evidence="1">
    <location>
        <begin position="28"/>
        <end position="228"/>
    </location>
</feature>
<keyword evidence="3" id="KW-1185">Reference proteome</keyword>
<dbReference type="RefSeq" id="WP_111063338.1">
    <property type="nucleotide sequence ID" value="NZ_JBHUCU010000007.1"/>
</dbReference>
<dbReference type="OrthoDB" id="148766at2"/>
<comment type="caution">
    <text evidence="2">The sequence shown here is derived from an EMBL/GenBank/DDBJ whole genome shotgun (WGS) entry which is preliminary data.</text>
</comment>
<name>A0A2W1MX63_9FLAO</name>
<dbReference type="InterPro" id="IPR042267">
    <property type="entry name" value="VTC_sf"/>
</dbReference>
<protein>
    <submittedName>
        <fullName evidence="2">Transporter</fullName>
    </submittedName>
</protein>
<sequence>MQLSEVNRILATFHPVSLAEMDEVKLMNRTDTKFVFPVALLIPLLAKLKEGYKVLSIKENRISTYKTLYFDTVDFDYYLDHHRGMPNRYKVRIRNYVESEIYFLEIKNKFKGRTDKKRISLPGFEEEFSATSKNFVDLVIENAPKLEAKLWNDFARITLVNAAEKERLTLDLNLGFSWKDKSVNFEHLVIGELKQENVNRNSLFYQLMKSNGFPSNSISKYCVGAVSLNPDIKYNGFKDKLLLIEKLKNYVE</sequence>
<dbReference type="Proteomes" id="UP000249248">
    <property type="component" value="Unassembled WGS sequence"/>
</dbReference>
<dbReference type="AlphaFoldDB" id="A0A2W1MX63"/>
<dbReference type="Gene3D" id="3.20.100.30">
    <property type="entry name" value="VTC, catalytic tunnel domain"/>
    <property type="match status" value="1"/>
</dbReference>
<evidence type="ECO:0000259" key="1">
    <source>
        <dbReference type="Pfam" id="PF09359"/>
    </source>
</evidence>
<dbReference type="GO" id="GO:0006799">
    <property type="term" value="P:polyphosphate biosynthetic process"/>
    <property type="evidence" value="ECO:0007669"/>
    <property type="project" value="UniProtKB-ARBA"/>
</dbReference>
<dbReference type="InterPro" id="IPR018966">
    <property type="entry name" value="VTC_domain"/>
</dbReference>
<accession>A0A2W1MX63</accession>
<proteinExistence type="predicted"/>
<gene>
    <name evidence="2" type="ORF">DNU06_10740</name>
</gene>
<dbReference type="Pfam" id="PF09359">
    <property type="entry name" value="VTC"/>
    <property type="match status" value="1"/>
</dbReference>
<evidence type="ECO:0000313" key="2">
    <source>
        <dbReference type="EMBL" id="PZE16729.1"/>
    </source>
</evidence>
<dbReference type="CDD" id="cd07750">
    <property type="entry name" value="PolyPPase_VTC_like"/>
    <property type="match status" value="1"/>
</dbReference>
<organism evidence="2 3">
    <name type="scientific">Putridiphycobacter roseus</name>
    <dbReference type="NCBI Taxonomy" id="2219161"/>
    <lineage>
        <taxon>Bacteria</taxon>
        <taxon>Pseudomonadati</taxon>
        <taxon>Bacteroidota</taxon>
        <taxon>Flavobacteriia</taxon>
        <taxon>Flavobacteriales</taxon>
        <taxon>Crocinitomicaceae</taxon>
        <taxon>Putridiphycobacter</taxon>
    </lineage>
</organism>
<evidence type="ECO:0000313" key="3">
    <source>
        <dbReference type="Proteomes" id="UP000249248"/>
    </source>
</evidence>
<reference evidence="2 3" key="1">
    <citation type="submission" date="2018-06" db="EMBL/GenBank/DDBJ databases">
        <title>The draft genome sequence of Crocinitomix sp. SM1701.</title>
        <authorList>
            <person name="Zhang X."/>
        </authorList>
    </citation>
    <scope>NUCLEOTIDE SEQUENCE [LARGE SCALE GENOMIC DNA]</scope>
    <source>
        <strain evidence="2 3">SM1701</strain>
    </source>
</reference>